<reference evidence="6" key="1">
    <citation type="submission" date="2020-05" db="EMBL/GenBank/DDBJ databases">
        <title>Phylogenomic resolution of chytrid fungi.</title>
        <authorList>
            <person name="Stajich J.E."/>
            <person name="Amses K."/>
            <person name="Simmons R."/>
            <person name="Seto K."/>
            <person name="Myers J."/>
            <person name="Bonds A."/>
            <person name="Quandt C.A."/>
            <person name="Barry K."/>
            <person name="Liu P."/>
            <person name="Grigoriev I."/>
            <person name="Longcore J.E."/>
            <person name="James T.Y."/>
        </authorList>
    </citation>
    <scope>NUCLEOTIDE SEQUENCE</scope>
    <source>
        <strain evidence="6">JEL0379</strain>
    </source>
</reference>
<dbReference type="SUPFAM" id="SSF54768">
    <property type="entry name" value="dsRNA-binding domain-like"/>
    <property type="match status" value="1"/>
</dbReference>
<feature type="region of interest" description="Disordered" evidence="3">
    <location>
        <begin position="1"/>
        <end position="77"/>
    </location>
</feature>
<dbReference type="CDD" id="cd19856">
    <property type="entry name" value="DSRM_Kanadaptin"/>
    <property type="match status" value="1"/>
</dbReference>
<keyword evidence="2" id="KW-0175">Coiled coil</keyword>
<dbReference type="SMART" id="SM00240">
    <property type="entry name" value="FHA"/>
    <property type="match status" value="1"/>
</dbReference>
<feature type="region of interest" description="Disordered" evidence="3">
    <location>
        <begin position="344"/>
        <end position="391"/>
    </location>
</feature>
<feature type="domain" description="DRBM" evidence="5">
    <location>
        <begin position="262"/>
        <end position="335"/>
    </location>
</feature>
<organism evidence="6 7">
    <name type="scientific">Geranomyces variabilis</name>
    <dbReference type="NCBI Taxonomy" id="109894"/>
    <lineage>
        <taxon>Eukaryota</taxon>
        <taxon>Fungi</taxon>
        <taxon>Fungi incertae sedis</taxon>
        <taxon>Chytridiomycota</taxon>
        <taxon>Chytridiomycota incertae sedis</taxon>
        <taxon>Chytridiomycetes</taxon>
        <taxon>Spizellomycetales</taxon>
        <taxon>Powellomycetaceae</taxon>
        <taxon>Geranomyces</taxon>
    </lineage>
</organism>
<dbReference type="Gene3D" id="2.60.200.20">
    <property type="match status" value="1"/>
</dbReference>
<dbReference type="Pfam" id="PF00498">
    <property type="entry name" value="FHA"/>
    <property type="match status" value="1"/>
</dbReference>
<dbReference type="InterPro" id="IPR014720">
    <property type="entry name" value="dsRBD_dom"/>
</dbReference>
<dbReference type="InterPro" id="IPR008984">
    <property type="entry name" value="SMAD_FHA_dom_sf"/>
</dbReference>
<dbReference type="InterPro" id="IPR050923">
    <property type="entry name" value="Cell_Proc_Reg/RNA_Proc"/>
</dbReference>
<dbReference type="Gene3D" id="3.30.160.20">
    <property type="match status" value="1"/>
</dbReference>
<dbReference type="PROSITE" id="PS50006">
    <property type="entry name" value="FHA_DOMAIN"/>
    <property type="match status" value="1"/>
</dbReference>
<evidence type="ECO:0000256" key="2">
    <source>
        <dbReference type="SAM" id="Coils"/>
    </source>
</evidence>
<dbReference type="PANTHER" id="PTHR23308">
    <property type="entry name" value="NUCLEAR INHIBITOR OF PROTEIN PHOSPHATASE-1"/>
    <property type="match status" value="1"/>
</dbReference>
<dbReference type="CDD" id="cd22677">
    <property type="entry name" value="FHA_Kanadaptin"/>
    <property type="match status" value="1"/>
</dbReference>
<dbReference type="SMART" id="SM00358">
    <property type="entry name" value="DSRM"/>
    <property type="match status" value="1"/>
</dbReference>
<protein>
    <submittedName>
        <fullName evidence="6">Kanadaptin</fullName>
    </submittedName>
</protein>
<feature type="region of interest" description="Disordered" evidence="3">
    <location>
        <begin position="583"/>
        <end position="604"/>
    </location>
</feature>
<dbReference type="PROSITE" id="PS50137">
    <property type="entry name" value="DS_RBD"/>
    <property type="match status" value="1"/>
</dbReference>
<keyword evidence="1" id="KW-0694">RNA-binding</keyword>
<feature type="domain" description="FHA" evidence="4">
    <location>
        <begin position="117"/>
        <end position="167"/>
    </location>
</feature>
<feature type="compositionally biased region" description="Polar residues" evidence="3">
    <location>
        <begin position="594"/>
        <end position="604"/>
    </location>
</feature>
<keyword evidence="7" id="KW-1185">Reference proteome</keyword>
<accession>A0AAD5TQF5</accession>
<evidence type="ECO:0000259" key="5">
    <source>
        <dbReference type="PROSITE" id="PS50137"/>
    </source>
</evidence>
<gene>
    <name evidence="6" type="primary">SLC4A1AP</name>
    <name evidence="6" type="ORF">HDU87_006832</name>
</gene>
<evidence type="ECO:0000313" key="6">
    <source>
        <dbReference type="EMBL" id="KAJ3183511.1"/>
    </source>
</evidence>
<dbReference type="SUPFAM" id="SSF49879">
    <property type="entry name" value="SMAD/FHA domain"/>
    <property type="match status" value="1"/>
</dbReference>
<proteinExistence type="predicted"/>
<evidence type="ECO:0000256" key="1">
    <source>
        <dbReference type="PROSITE-ProRule" id="PRU00266"/>
    </source>
</evidence>
<dbReference type="AlphaFoldDB" id="A0AAD5TQF5"/>
<dbReference type="EMBL" id="JADGJQ010000006">
    <property type="protein sequence ID" value="KAJ3183511.1"/>
    <property type="molecule type" value="Genomic_DNA"/>
</dbReference>
<dbReference type="GO" id="GO:0003723">
    <property type="term" value="F:RNA binding"/>
    <property type="evidence" value="ECO:0007669"/>
    <property type="project" value="UniProtKB-UniRule"/>
</dbReference>
<feature type="coiled-coil region" evidence="2">
    <location>
        <begin position="396"/>
        <end position="440"/>
    </location>
</feature>
<dbReference type="FunFam" id="2.60.200.20:FF:000053">
    <property type="entry name" value="Os06g0275900 protein"/>
    <property type="match status" value="1"/>
</dbReference>
<comment type="caution">
    <text evidence="6">The sequence shown here is derived from an EMBL/GenBank/DDBJ whole genome shotgun (WGS) entry which is preliminary data.</text>
</comment>
<feature type="compositionally biased region" description="Low complexity" evidence="3">
    <location>
        <begin position="530"/>
        <end position="549"/>
    </location>
</feature>
<dbReference type="InterPro" id="IPR000253">
    <property type="entry name" value="FHA_dom"/>
</dbReference>
<evidence type="ECO:0000259" key="4">
    <source>
        <dbReference type="PROSITE" id="PS50006"/>
    </source>
</evidence>
<feature type="region of interest" description="Disordered" evidence="3">
    <location>
        <begin position="478"/>
        <end position="557"/>
    </location>
</feature>
<sequence>MSADGFATPGLPASAMKGAANKVEPAAPLEEPQKPKITGHFADPNLPTPDPESGAAEEEKALEGEEESSLPRPPLKYPPLNYETPEWSCAPREERYFEVLKNGRIVSKSAPISKAFLLAGRLPICDFELEHASISRYHAVIQFKQDGSAYLYDLGSTHGTFLNKAQIPKRTYQQLRIGDMIRFGASTRMYILQGAQDEEELARLEAAQSIAAKKVAASAQSAEPTEISWGFSEDATEEETPDDIDMPETDGPVDENAYYHADPRKALRIWLENRGAQMTFQVEEDGPGHDRTYTAKIELPVETGYGMAMTGVGTGGRKRAAEVDAALDACIKLDKRGLLRSNRTEQALKERKRKKELFGDDDNADDSFYDRTSHAPKAKPKGSSKAETHTSLIEKRDAVLAQIQEINRQIQQKDVEAAQHANEDDEMDEFMTELRQKEANQAKLALRRGLPPLEKEAARLEKLIKMVAPSAAAILLPIPPTPTTPAPVEEKPLAHPTATRSMPARMETNPPAKKAPTPEHRVAEPVQEPTDSTDTASSADTTSQATTDAKPGPPAKKRRVYGMLTQSQVEEHMQVEAEEAVDFIPPDIKGGSTDAKSLNANYGY</sequence>
<evidence type="ECO:0000313" key="7">
    <source>
        <dbReference type="Proteomes" id="UP001212152"/>
    </source>
</evidence>
<dbReference type="Proteomes" id="UP001212152">
    <property type="component" value="Unassembled WGS sequence"/>
</dbReference>
<evidence type="ECO:0000256" key="3">
    <source>
        <dbReference type="SAM" id="MobiDB-lite"/>
    </source>
</evidence>
<name>A0AAD5TQF5_9FUNG</name>